<sequence>MASAVNGVWAIDIGANSLKALHMVQGDEGPEVIDFDYLEHSTMLAGMDLSDEEKSEIAEETLGKFLQRHHIEKEQVAVSIAGQNSFARFIKLPPVEDKKIPEIVRFEAVQQIPFEINEVEWDWQLMENPNSSDTEVGIFAIKNELIDQAMGPFNREGLQVGCVQISPMALYNYLCFDRDDLASGGGKPIVILDMGCENTDLIVCTKDSVWQRTIRMGGNAFTEAVAEKFNLSFKKAEKLKRTAPTSKYIRQIFGAMKPVYTDLGGEVQRSLGFYNSSGGSKGFARVIALGGGMRLKGVDKYLQKTLGVPVTKLESFKKLQLSEEASSAEFHENVSDYGVAYGLGVQALGEAKLDTNLLPKKVARQMAWARKSKFLMVAACMVLAAMILSLAKAAYDNSAYSARSSLRNENERVIREGVDAQSAYEEQVGRDEPLEEKFQEHLSYFKYRDTIPSLLEKIIYCLPNEEHNPEQAELYQAYRAGNVDAIKQVPRDERKVLFVTSVSSDFALSLEDAAFDDDKRPGRRRSDDSGQDQQQQMPFMPGMFGPGMDPGMFGPGGMPGMPGGPGGPGGAAQRRSHGAGEEEEEEEEDSSGFTVVIEGYSPYKDLGEIMDPVGVADDQEKWGFITRLANLTELDPETQFRLFEKGKVSHFSYETGEVDLKSKEMPGGIGIEKEIRRVPLEEEEQDNNLNNRRRWGGRASDRDVVETEEVLVDPLTNEEMSKTFDLYTAEEVANDPDLANRDIGRKKTDRYNGEPKYIVRDHWFRIKAKFEWRDAPEIEVEDK</sequence>
<dbReference type="RefSeq" id="WP_146661764.1">
    <property type="nucleotide sequence ID" value="NZ_CP019791.1"/>
</dbReference>
<dbReference type="PANTHER" id="PTHR32432:SF3">
    <property type="entry name" value="ETHANOLAMINE UTILIZATION PROTEIN EUTJ"/>
    <property type="match status" value="1"/>
</dbReference>
<proteinExistence type="predicted"/>
<dbReference type="CDD" id="cd24049">
    <property type="entry name" value="ASKHA_NBD_PilM"/>
    <property type="match status" value="1"/>
</dbReference>
<feature type="compositionally biased region" description="Gly residues" evidence="1">
    <location>
        <begin position="553"/>
        <end position="570"/>
    </location>
</feature>
<dbReference type="OrthoDB" id="9768127at2"/>
<dbReference type="PANTHER" id="PTHR32432">
    <property type="entry name" value="CELL DIVISION PROTEIN FTSA-RELATED"/>
    <property type="match status" value="1"/>
</dbReference>
<dbReference type="KEGG" id="alus:STSP2_01774"/>
<reference evidence="3" key="1">
    <citation type="submission" date="2017-02" db="EMBL/GenBank/DDBJ databases">
        <title>Comparative genomics and description of representatives of a novel lineage of planctomycetes thriving in anoxic sediments.</title>
        <authorList>
            <person name="Spring S."/>
            <person name="Bunk B."/>
            <person name="Sproer C."/>
        </authorList>
    </citation>
    <scope>NUCLEOTIDE SEQUENCE [LARGE SCALE GENOMIC DNA]</scope>
    <source>
        <strain evidence="3">ST-NAGAB-D1</strain>
    </source>
</reference>
<feature type="compositionally biased region" description="Acidic residues" evidence="1">
    <location>
        <begin position="581"/>
        <end position="590"/>
    </location>
</feature>
<dbReference type="NCBIfam" id="TIGR01175">
    <property type="entry name" value="pilM"/>
    <property type="match status" value="1"/>
</dbReference>
<accession>A0A1U9NM72</accession>
<gene>
    <name evidence="2" type="ORF">STSP2_01774</name>
</gene>
<organism evidence="2 3">
    <name type="scientific">Anaerohalosphaera lusitana</name>
    <dbReference type="NCBI Taxonomy" id="1936003"/>
    <lineage>
        <taxon>Bacteria</taxon>
        <taxon>Pseudomonadati</taxon>
        <taxon>Planctomycetota</taxon>
        <taxon>Phycisphaerae</taxon>
        <taxon>Sedimentisphaerales</taxon>
        <taxon>Anaerohalosphaeraceae</taxon>
        <taxon>Anaerohalosphaera</taxon>
    </lineage>
</organism>
<feature type="compositionally biased region" description="Basic and acidic residues" evidence="1">
    <location>
        <begin position="516"/>
        <end position="528"/>
    </location>
</feature>
<keyword evidence="3" id="KW-1185">Reference proteome</keyword>
<dbReference type="EMBL" id="CP019791">
    <property type="protein sequence ID" value="AQT68606.1"/>
    <property type="molecule type" value="Genomic_DNA"/>
</dbReference>
<dbReference type="InterPro" id="IPR005883">
    <property type="entry name" value="PilM"/>
</dbReference>
<feature type="compositionally biased region" description="Low complexity" evidence="1">
    <location>
        <begin position="531"/>
        <end position="552"/>
    </location>
</feature>
<dbReference type="InterPro" id="IPR043129">
    <property type="entry name" value="ATPase_NBD"/>
</dbReference>
<evidence type="ECO:0000313" key="2">
    <source>
        <dbReference type="EMBL" id="AQT68606.1"/>
    </source>
</evidence>
<dbReference type="AlphaFoldDB" id="A0A1U9NM72"/>
<name>A0A1U9NM72_9BACT</name>
<dbReference type="Pfam" id="PF11104">
    <property type="entry name" value="PilM_2"/>
    <property type="match status" value="1"/>
</dbReference>
<dbReference type="InterPro" id="IPR050696">
    <property type="entry name" value="FtsA/MreB"/>
</dbReference>
<evidence type="ECO:0000313" key="3">
    <source>
        <dbReference type="Proteomes" id="UP000189674"/>
    </source>
</evidence>
<dbReference type="STRING" id="1936003.STSP2_01774"/>
<dbReference type="Proteomes" id="UP000189674">
    <property type="component" value="Chromosome"/>
</dbReference>
<protein>
    <submittedName>
        <fullName evidence="2">Type IV pilus assembly protein PilM</fullName>
    </submittedName>
</protein>
<dbReference type="SUPFAM" id="SSF53067">
    <property type="entry name" value="Actin-like ATPase domain"/>
    <property type="match status" value="2"/>
</dbReference>
<feature type="region of interest" description="Disordered" evidence="1">
    <location>
        <begin position="513"/>
        <end position="592"/>
    </location>
</feature>
<dbReference type="Gene3D" id="3.30.1490.300">
    <property type="match status" value="1"/>
</dbReference>
<dbReference type="Gene3D" id="3.30.420.40">
    <property type="match status" value="2"/>
</dbReference>
<evidence type="ECO:0000256" key="1">
    <source>
        <dbReference type="SAM" id="MobiDB-lite"/>
    </source>
</evidence>